<feature type="compositionally biased region" description="Basic and acidic residues" evidence="1">
    <location>
        <begin position="114"/>
        <end position="130"/>
    </location>
</feature>
<protein>
    <submittedName>
        <fullName evidence="2">Uncharacterized protein</fullName>
    </submittedName>
</protein>
<organism evidence="2 3">
    <name type="scientific">Dothidotthia symphoricarpi CBS 119687</name>
    <dbReference type="NCBI Taxonomy" id="1392245"/>
    <lineage>
        <taxon>Eukaryota</taxon>
        <taxon>Fungi</taxon>
        <taxon>Dikarya</taxon>
        <taxon>Ascomycota</taxon>
        <taxon>Pezizomycotina</taxon>
        <taxon>Dothideomycetes</taxon>
        <taxon>Pleosporomycetidae</taxon>
        <taxon>Pleosporales</taxon>
        <taxon>Dothidotthiaceae</taxon>
        <taxon>Dothidotthia</taxon>
    </lineage>
</organism>
<dbReference type="RefSeq" id="XP_033527124.1">
    <property type="nucleotide sequence ID" value="XM_033671255.1"/>
</dbReference>
<gene>
    <name evidence="2" type="ORF">P153DRAFT_393700</name>
</gene>
<evidence type="ECO:0000313" key="2">
    <source>
        <dbReference type="EMBL" id="KAF2132737.1"/>
    </source>
</evidence>
<dbReference type="GeneID" id="54411687"/>
<dbReference type="AlphaFoldDB" id="A0A6A6APC4"/>
<accession>A0A6A6APC4</accession>
<feature type="compositionally biased region" description="Polar residues" evidence="1">
    <location>
        <begin position="91"/>
        <end position="109"/>
    </location>
</feature>
<sequence>MLGVYCQDLEFKTLTLIKDVVVELLQTFATLTPGISTYQESGFLVRIQALIFLDGGGNWQTKALPIWIEKFGDPGDIVKPPPKPKQPKASARSTIKSQRHNPSGSSRKSNPAARSDELKRPASGELERINKRVKPVHDTSSSPQVRNAPRFRSLEDIDRADTFRQWYDLGNDVSATIASDMAVLLKYDTEAQQPPPVELLKNIRGRAQNVYQSLPQTDPKGMFSDPDWTAWESKVVKVPKPSVVVEQHETGYQGHEALRRVLLLVKELKEWQARGRIADAKMTDV</sequence>
<dbReference type="EMBL" id="ML977500">
    <property type="protein sequence ID" value="KAF2132737.1"/>
    <property type="molecule type" value="Genomic_DNA"/>
</dbReference>
<proteinExistence type="predicted"/>
<dbReference type="Proteomes" id="UP000799771">
    <property type="component" value="Unassembled WGS sequence"/>
</dbReference>
<keyword evidence="3" id="KW-1185">Reference proteome</keyword>
<evidence type="ECO:0000256" key="1">
    <source>
        <dbReference type="SAM" id="MobiDB-lite"/>
    </source>
</evidence>
<name>A0A6A6APC4_9PLEO</name>
<reference evidence="2" key="1">
    <citation type="journal article" date="2020" name="Stud. Mycol.">
        <title>101 Dothideomycetes genomes: a test case for predicting lifestyles and emergence of pathogens.</title>
        <authorList>
            <person name="Haridas S."/>
            <person name="Albert R."/>
            <person name="Binder M."/>
            <person name="Bloem J."/>
            <person name="Labutti K."/>
            <person name="Salamov A."/>
            <person name="Andreopoulos B."/>
            <person name="Baker S."/>
            <person name="Barry K."/>
            <person name="Bills G."/>
            <person name="Bluhm B."/>
            <person name="Cannon C."/>
            <person name="Castanera R."/>
            <person name="Culley D."/>
            <person name="Daum C."/>
            <person name="Ezra D."/>
            <person name="Gonzalez J."/>
            <person name="Henrissat B."/>
            <person name="Kuo A."/>
            <person name="Liang C."/>
            <person name="Lipzen A."/>
            <person name="Lutzoni F."/>
            <person name="Magnuson J."/>
            <person name="Mondo S."/>
            <person name="Nolan M."/>
            <person name="Ohm R."/>
            <person name="Pangilinan J."/>
            <person name="Park H.-J."/>
            <person name="Ramirez L."/>
            <person name="Alfaro M."/>
            <person name="Sun H."/>
            <person name="Tritt A."/>
            <person name="Yoshinaga Y."/>
            <person name="Zwiers L.-H."/>
            <person name="Turgeon B."/>
            <person name="Goodwin S."/>
            <person name="Spatafora J."/>
            <person name="Crous P."/>
            <person name="Grigoriev I."/>
        </authorList>
    </citation>
    <scope>NUCLEOTIDE SEQUENCE</scope>
    <source>
        <strain evidence="2">CBS 119687</strain>
    </source>
</reference>
<feature type="region of interest" description="Disordered" evidence="1">
    <location>
        <begin position="75"/>
        <end position="150"/>
    </location>
</feature>
<evidence type="ECO:0000313" key="3">
    <source>
        <dbReference type="Proteomes" id="UP000799771"/>
    </source>
</evidence>